<protein>
    <submittedName>
        <fullName evidence="2">Uncharacterized protein</fullName>
    </submittedName>
</protein>
<evidence type="ECO:0000313" key="2">
    <source>
        <dbReference type="EMBL" id="KAF1389589.1"/>
    </source>
</evidence>
<accession>A0A6A5FD61</accession>
<feature type="region of interest" description="Disordered" evidence="1">
    <location>
        <begin position="1"/>
        <end position="137"/>
    </location>
</feature>
<name>A0A6A5FD61_PERFL</name>
<dbReference type="EMBL" id="VHII01000006">
    <property type="protein sequence ID" value="KAF1389589.1"/>
    <property type="molecule type" value="Genomic_DNA"/>
</dbReference>
<comment type="caution">
    <text evidence="2">The sequence shown here is derived from an EMBL/GenBank/DDBJ whole genome shotgun (WGS) entry which is preliminary data.</text>
</comment>
<sequence length="137" mass="15958">MGDMEDQDIGEEEEEEDDEEEVVEERDTEDEVEDQEKEEEEERDTEEGGADECPDNEPKMTRPSCPIRKRPSRSEAEQKRDSSKPPLPKRPKRDGKCLFKTNREVSSEAEEEGLLQMKRERDESMLGSIERTNEVHS</sequence>
<reference evidence="2 3" key="1">
    <citation type="submission" date="2019-06" db="EMBL/GenBank/DDBJ databases">
        <title>A chromosome-scale genome assembly of the European perch, Perca fluviatilis.</title>
        <authorList>
            <person name="Roques C."/>
            <person name="Zahm M."/>
            <person name="Cabau C."/>
            <person name="Klopp C."/>
            <person name="Bouchez O."/>
            <person name="Donnadieu C."/>
            <person name="Kuhl H."/>
            <person name="Gislard M."/>
            <person name="Guendouz S."/>
            <person name="Journot L."/>
            <person name="Haffray P."/>
            <person name="Bestin A."/>
            <person name="Morvezen R."/>
            <person name="Feron R."/>
            <person name="Wen M."/>
            <person name="Jouanno E."/>
            <person name="Herpin A."/>
            <person name="Schartl M."/>
            <person name="Postlethwait J."/>
            <person name="Schaerlinger B."/>
            <person name="Chardard D."/>
            <person name="Lecocq T."/>
            <person name="Poncet C."/>
            <person name="Jaffrelo L."/>
            <person name="Lampietro C."/>
            <person name="Guiguen Y."/>
        </authorList>
    </citation>
    <scope>NUCLEOTIDE SEQUENCE [LARGE SCALE GENOMIC DNA]</scope>
    <source>
        <tissue evidence="2">Blood</tissue>
    </source>
</reference>
<evidence type="ECO:0000256" key="1">
    <source>
        <dbReference type="SAM" id="MobiDB-lite"/>
    </source>
</evidence>
<keyword evidence="3" id="KW-1185">Reference proteome</keyword>
<gene>
    <name evidence="2" type="ORF">PFLUV_G00075000</name>
</gene>
<organism evidence="2 3">
    <name type="scientific">Perca fluviatilis</name>
    <name type="common">European perch</name>
    <dbReference type="NCBI Taxonomy" id="8168"/>
    <lineage>
        <taxon>Eukaryota</taxon>
        <taxon>Metazoa</taxon>
        <taxon>Chordata</taxon>
        <taxon>Craniata</taxon>
        <taxon>Vertebrata</taxon>
        <taxon>Euteleostomi</taxon>
        <taxon>Actinopterygii</taxon>
        <taxon>Neopterygii</taxon>
        <taxon>Teleostei</taxon>
        <taxon>Neoteleostei</taxon>
        <taxon>Acanthomorphata</taxon>
        <taxon>Eupercaria</taxon>
        <taxon>Perciformes</taxon>
        <taxon>Percoidei</taxon>
        <taxon>Percidae</taxon>
        <taxon>Percinae</taxon>
        <taxon>Perca</taxon>
    </lineage>
</organism>
<dbReference type="Proteomes" id="UP000465112">
    <property type="component" value="Chromosome 6"/>
</dbReference>
<feature type="compositionally biased region" description="Basic and acidic residues" evidence="1">
    <location>
        <begin position="72"/>
        <end position="83"/>
    </location>
</feature>
<proteinExistence type="predicted"/>
<dbReference type="AlphaFoldDB" id="A0A6A5FD61"/>
<feature type="compositionally biased region" description="Basic and acidic residues" evidence="1">
    <location>
        <begin position="94"/>
        <end position="106"/>
    </location>
</feature>
<feature type="compositionally biased region" description="Acidic residues" evidence="1">
    <location>
        <begin position="1"/>
        <end position="55"/>
    </location>
</feature>
<evidence type="ECO:0000313" key="3">
    <source>
        <dbReference type="Proteomes" id="UP000465112"/>
    </source>
</evidence>